<accession>A0A5A9NX01</accession>
<proteinExistence type="inferred from homology"/>
<evidence type="ECO:0000256" key="1">
    <source>
        <dbReference type="ARBA" id="ARBA00004613"/>
    </source>
</evidence>
<comment type="subcellular location">
    <subcellularLocation>
        <location evidence="1">Secreted</location>
    </subcellularLocation>
</comment>
<keyword evidence="5" id="KW-0399">Innate immunity</keyword>
<keyword evidence="9" id="KW-1133">Transmembrane helix</keyword>
<feature type="domain" description="Reelin" evidence="11">
    <location>
        <begin position="17"/>
        <end position="180"/>
    </location>
</feature>
<reference evidence="12 13" key="1">
    <citation type="journal article" date="2019" name="Mol. Ecol. Resour.">
        <title>Chromosome-level genome assembly of Triplophysa tibetana, a fish adapted to the harsh high-altitude environment of the Tibetan Plateau.</title>
        <authorList>
            <person name="Yang X."/>
            <person name="Liu H."/>
            <person name="Ma Z."/>
            <person name="Zou Y."/>
            <person name="Zou M."/>
            <person name="Mao Y."/>
            <person name="Li X."/>
            <person name="Wang H."/>
            <person name="Chen T."/>
            <person name="Wang W."/>
            <person name="Yang R."/>
        </authorList>
    </citation>
    <scope>NUCLEOTIDE SEQUENCE [LARGE SCALE GENOMIC DNA]</scope>
    <source>
        <strain evidence="12">TTIB1903HZAU</strain>
        <tissue evidence="12">Muscle</tissue>
    </source>
</reference>
<dbReference type="GO" id="GO:0005576">
    <property type="term" value="C:extracellular region"/>
    <property type="evidence" value="ECO:0007669"/>
    <property type="project" value="UniProtKB-SubCell"/>
</dbReference>
<dbReference type="CDD" id="cd08544">
    <property type="entry name" value="Reeler"/>
    <property type="match status" value="1"/>
</dbReference>
<protein>
    <recommendedName>
        <fullName evidence="11">Reelin domain-containing protein</fullName>
    </recommendedName>
</protein>
<feature type="chain" id="PRO_5022951731" description="Reelin domain-containing protein" evidence="10">
    <location>
        <begin position="22"/>
        <end position="435"/>
    </location>
</feature>
<comment type="caution">
    <text evidence="12">The sequence shown here is derived from an EMBL/GenBank/DDBJ whole genome shotgun (WGS) entry which is preliminary data.</text>
</comment>
<gene>
    <name evidence="12" type="ORF">E1301_Tti007286</name>
</gene>
<dbReference type="InterPro" id="IPR002861">
    <property type="entry name" value="Reeler_dom"/>
</dbReference>
<dbReference type="AlphaFoldDB" id="A0A5A9NX01"/>
<keyword evidence="9" id="KW-0812">Transmembrane</keyword>
<feature type="transmembrane region" description="Helical" evidence="9">
    <location>
        <begin position="252"/>
        <end position="273"/>
    </location>
</feature>
<keyword evidence="8" id="KW-0044">Antibiotic</keyword>
<keyword evidence="9" id="KW-0472">Membrane</keyword>
<dbReference type="PANTHER" id="PTHR45828">
    <property type="entry name" value="CYTOCHROME B561/FERRIC REDUCTASE TRANSMEMBRANE"/>
    <property type="match status" value="1"/>
</dbReference>
<evidence type="ECO:0000256" key="6">
    <source>
        <dbReference type="ARBA" id="ARBA00022729"/>
    </source>
</evidence>
<name>A0A5A9NX01_9TELE</name>
<evidence type="ECO:0000256" key="8">
    <source>
        <dbReference type="ARBA" id="ARBA00023022"/>
    </source>
</evidence>
<feature type="transmembrane region" description="Helical" evidence="9">
    <location>
        <begin position="324"/>
        <end position="347"/>
    </location>
</feature>
<comment type="similarity">
    <text evidence="2">Belongs to the insect defense protein family.</text>
</comment>
<organism evidence="12 13">
    <name type="scientific">Triplophysa tibetana</name>
    <dbReference type="NCBI Taxonomy" id="1572043"/>
    <lineage>
        <taxon>Eukaryota</taxon>
        <taxon>Metazoa</taxon>
        <taxon>Chordata</taxon>
        <taxon>Craniata</taxon>
        <taxon>Vertebrata</taxon>
        <taxon>Euteleostomi</taxon>
        <taxon>Actinopterygii</taxon>
        <taxon>Neopterygii</taxon>
        <taxon>Teleostei</taxon>
        <taxon>Ostariophysi</taxon>
        <taxon>Cypriniformes</taxon>
        <taxon>Nemacheilidae</taxon>
        <taxon>Triplophysa</taxon>
    </lineage>
</organism>
<dbReference type="GO" id="GO:0045087">
    <property type="term" value="P:innate immune response"/>
    <property type="evidence" value="ECO:0007669"/>
    <property type="project" value="UniProtKB-KW"/>
</dbReference>
<dbReference type="GO" id="GO:0016020">
    <property type="term" value="C:membrane"/>
    <property type="evidence" value="ECO:0007669"/>
    <property type="project" value="TreeGrafter"/>
</dbReference>
<evidence type="ECO:0000256" key="3">
    <source>
        <dbReference type="ARBA" id="ARBA00022525"/>
    </source>
</evidence>
<evidence type="ECO:0000256" key="10">
    <source>
        <dbReference type="SAM" id="SignalP"/>
    </source>
</evidence>
<dbReference type="Gene3D" id="2.60.40.4060">
    <property type="entry name" value="Reeler domain"/>
    <property type="match status" value="1"/>
</dbReference>
<keyword evidence="6 10" id="KW-0732">Signal</keyword>
<dbReference type="InterPro" id="IPR051237">
    <property type="entry name" value="Ferric-chelate_Red/DefProt"/>
</dbReference>
<evidence type="ECO:0000256" key="4">
    <source>
        <dbReference type="ARBA" id="ARBA00022529"/>
    </source>
</evidence>
<evidence type="ECO:0000313" key="13">
    <source>
        <dbReference type="Proteomes" id="UP000324632"/>
    </source>
</evidence>
<dbReference type="PROSITE" id="PS51019">
    <property type="entry name" value="REELIN"/>
    <property type="match status" value="1"/>
</dbReference>
<keyword evidence="3" id="KW-0964">Secreted</keyword>
<feature type="transmembrane region" description="Helical" evidence="9">
    <location>
        <begin position="402"/>
        <end position="430"/>
    </location>
</feature>
<evidence type="ECO:0000259" key="11">
    <source>
        <dbReference type="PROSITE" id="PS51019"/>
    </source>
</evidence>
<dbReference type="Pfam" id="PF02014">
    <property type="entry name" value="Reeler"/>
    <property type="match status" value="1"/>
</dbReference>
<dbReference type="GO" id="GO:0042742">
    <property type="term" value="P:defense response to bacterium"/>
    <property type="evidence" value="ECO:0007669"/>
    <property type="project" value="UniProtKB-KW"/>
</dbReference>
<feature type="transmembrane region" description="Helical" evidence="9">
    <location>
        <begin position="221"/>
        <end position="240"/>
    </location>
</feature>
<evidence type="ECO:0000313" key="12">
    <source>
        <dbReference type="EMBL" id="KAA0714138.1"/>
    </source>
</evidence>
<keyword evidence="4" id="KW-0929">Antimicrobial</keyword>
<dbReference type="InterPro" id="IPR042307">
    <property type="entry name" value="Reeler_sf"/>
</dbReference>
<dbReference type="EMBL" id="SOYY01000012">
    <property type="protein sequence ID" value="KAA0714138.1"/>
    <property type="molecule type" value="Genomic_DNA"/>
</dbReference>
<evidence type="ECO:0000256" key="5">
    <source>
        <dbReference type="ARBA" id="ARBA00022588"/>
    </source>
</evidence>
<dbReference type="PANTHER" id="PTHR45828:SF9">
    <property type="entry name" value="CELL WALL INTEGRITY AND STRESS RESPONSE COMPONENT 4-LIKE-RELATED"/>
    <property type="match status" value="1"/>
</dbReference>
<feature type="signal peptide" evidence="10">
    <location>
        <begin position="1"/>
        <end position="21"/>
    </location>
</feature>
<keyword evidence="7" id="KW-0391">Immunity</keyword>
<evidence type="ECO:0000256" key="9">
    <source>
        <dbReference type="SAM" id="Phobius"/>
    </source>
</evidence>
<evidence type="ECO:0000256" key="7">
    <source>
        <dbReference type="ARBA" id="ARBA00022859"/>
    </source>
</evidence>
<sequence length="435" mass="48412">MNPGIILSLLFGCAMLQLIWCYSDGTLLQGVCQGMNIDHGFPEQNGESPFTVDPESKTFSDSHVGSNISVVLSTKSSPFIGFMLEAFKCEECQPAGTFSLTDLSSTVLLNCDGHSGRAVSHSNNLKKNSITVNWHVPEAGTFHFRAAVTESYRLFWLRKPIQATTVAPKTTTQGTPPETPIARTTAFTIRYTTGVDQATTTKNTGSTPVTPLCPVPMDYVFQRWVLALLLFSRLCFLGGWSVQFNTSVRGNVAKLQFVLELTSKIIAFILVLIRAKKCLCVWHCAGFRVEFTALTGIAMVLSLLHTITIYLFCGPSHELRKCWLSAAIVVTLLNTCITTATIFVGLWCFQGCWLPILMGVYVFWEILLYLVSLCCDQMEKKQIRRHTGGIQNQGMRRRKLQWIFLGCFFFFNIMSTTALIIGVFVTSIVLGQRLV</sequence>
<feature type="transmembrane region" description="Helical" evidence="9">
    <location>
        <begin position="353"/>
        <end position="375"/>
    </location>
</feature>
<dbReference type="Proteomes" id="UP000324632">
    <property type="component" value="Chromosome 12"/>
</dbReference>
<keyword evidence="13" id="KW-1185">Reference proteome</keyword>
<feature type="transmembrane region" description="Helical" evidence="9">
    <location>
        <begin position="293"/>
        <end position="312"/>
    </location>
</feature>
<evidence type="ECO:0000256" key="2">
    <source>
        <dbReference type="ARBA" id="ARBA00008501"/>
    </source>
</evidence>